<evidence type="ECO:0000313" key="2">
    <source>
        <dbReference type="EMBL" id="GBM15101.1"/>
    </source>
</evidence>
<proteinExistence type="predicted"/>
<dbReference type="Proteomes" id="UP000499080">
    <property type="component" value="Unassembled WGS sequence"/>
</dbReference>
<dbReference type="PANTHER" id="PTHR19446">
    <property type="entry name" value="REVERSE TRANSCRIPTASES"/>
    <property type="match status" value="1"/>
</dbReference>
<comment type="caution">
    <text evidence="2">The sequence shown here is derived from an EMBL/GenBank/DDBJ whole genome shotgun (WGS) entry which is preliminary data.</text>
</comment>
<reference evidence="2 3" key="1">
    <citation type="journal article" date="2019" name="Sci. Rep.">
        <title>Orb-weaving spider Araneus ventricosus genome elucidates the spidroin gene catalogue.</title>
        <authorList>
            <person name="Kono N."/>
            <person name="Nakamura H."/>
            <person name="Ohtoshi R."/>
            <person name="Moran D.A.P."/>
            <person name="Shinohara A."/>
            <person name="Yoshida Y."/>
            <person name="Fujiwara M."/>
            <person name="Mori M."/>
            <person name="Tomita M."/>
            <person name="Arakawa K."/>
        </authorList>
    </citation>
    <scope>NUCLEOTIDE SEQUENCE [LARGE SCALE GENOMIC DNA]</scope>
</reference>
<gene>
    <name evidence="2" type="primary">pol_1580</name>
    <name evidence="2" type="ORF">AVEN_118471_1</name>
</gene>
<organism evidence="2 3">
    <name type="scientific">Araneus ventricosus</name>
    <name type="common">Orbweaver spider</name>
    <name type="synonym">Epeira ventricosa</name>
    <dbReference type="NCBI Taxonomy" id="182803"/>
    <lineage>
        <taxon>Eukaryota</taxon>
        <taxon>Metazoa</taxon>
        <taxon>Ecdysozoa</taxon>
        <taxon>Arthropoda</taxon>
        <taxon>Chelicerata</taxon>
        <taxon>Arachnida</taxon>
        <taxon>Araneae</taxon>
        <taxon>Araneomorphae</taxon>
        <taxon>Entelegynae</taxon>
        <taxon>Araneoidea</taxon>
        <taxon>Araneidae</taxon>
        <taxon>Araneus</taxon>
    </lineage>
</organism>
<dbReference type="InterPro" id="IPR043502">
    <property type="entry name" value="DNA/RNA_pol_sf"/>
</dbReference>
<dbReference type="EMBL" id="BGPR01089386">
    <property type="protein sequence ID" value="GBM15101.1"/>
    <property type="molecule type" value="Genomic_DNA"/>
</dbReference>
<evidence type="ECO:0000313" key="3">
    <source>
        <dbReference type="Proteomes" id="UP000499080"/>
    </source>
</evidence>
<keyword evidence="2" id="KW-0548">Nucleotidyltransferase</keyword>
<feature type="domain" description="Reverse transcriptase" evidence="1">
    <location>
        <begin position="170"/>
        <end position="275"/>
    </location>
</feature>
<dbReference type="AlphaFoldDB" id="A0A4Y2DEK0"/>
<dbReference type="OrthoDB" id="6778811at2759"/>
<keyword evidence="2" id="KW-0695">RNA-directed DNA polymerase</keyword>
<sequence length="297" mass="35026">MDERVKRQIICKKELALYKLMIKKAKQECLRNFLEKIVNRNSERIIMGIIKDKKSEIKISQIVKENDEITNSYGESIDYVLKQHFPQLVETEMYLKNVEYVDTEDFTINEVEACFLSMNKYGAPGIDGWSLDFIREIFIANRQWFLKVLNYCLSIGYFPNVWKTAKVLLIPKGGKDLSQYESYRPICLLPIWGKVFEKLLTNRLVTYLEDNKLSSDHQYGFRKGRSTEDALMRIKLFIETAKESEMVSCMISLDIQNAFNSIHWLKLLPHRNRVPGKIARVIYSFLRDRHIIYAVRK</sequence>
<dbReference type="CDD" id="cd01650">
    <property type="entry name" value="RT_nLTR_like"/>
    <property type="match status" value="1"/>
</dbReference>
<dbReference type="SUPFAM" id="SSF56672">
    <property type="entry name" value="DNA/RNA polymerases"/>
    <property type="match status" value="1"/>
</dbReference>
<accession>A0A4Y2DEK0</accession>
<evidence type="ECO:0000259" key="1">
    <source>
        <dbReference type="Pfam" id="PF00078"/>
    </source>
</evidence>
<name>A0A4Y2DEK0_ARAVE</name>
<keyword evidence="3" id="KW-1185">Reference proteome</keyword>
<keyword evidence="2" id="KW-0808">Transferase</keyword>
<dbReference type="Pfam" id="PF00078">
    <property type="entry name" value="RVT_1"/>
    <property type="match status" value="1"/>
</dbReference>
<dbReference type="InterPro" id="IPR000477">
    <property type="entry name" value="RT_dom"/>
</dbReference>
<dbReference type="GO" id="GO:0003964">
    <property type="term" value="F:RNA-directed DNA polymerase activity"/>
    <property type="evidence" value="ECO:0007669"/>
    <property type="project" value="UniProtKB-KW"/>
</dbReference>
<protein>
    <submittedName>
        <fullName evidence="2">RNA-directed DNA polymerase from mobile element jockey</fullName>
    </submittedName>
</protein>